<proteinExistence type="predicted"/>
<evidence type="ECO:0000313" key="2">
    <source>
        <dbReference type="EMBL" id="GBM75253.1"/>
    </source>
</evidence>
<dbReference type="Proteomes" id="UP000499080">
    <property type="component" value="Unassembled WGS sequence"/>
</dbReference>
<evidence type="ECO:0000256" key="1">
    <source>
        <dbReference type="SAM" id="MobiDB-lite"/>
    </source>
</evidence>
<sequence>MPERKPLERVKLPSPRKQNKSKFVAKSEPQFWKNSTPKGNWRNENFERRTVPACYICHSTQHLMPNCPQLKKEKPTVFVNHVGTAETAEILFAPYMSKALVNNVEMSILRDTWASIVSVNHVSYEDFTGETVWVKQPLDLNFTCLPLARIELQSSEFGRIVTKATVIEAVLDNGVHLLGNRTADLIAKQKLTSNVNAVKPVVRERGWNLRNCPDNLWHCK</sequence>
<dbReference type="PANTHER" id="PTHR46888:SF13">
    <property type="entry name" value="RIBONUCLEASE H"/>
    <property type="match status" value="1"/>
</dbReference>
<accession>A0A4Y2IC61</accession>
<comment type="caution">
    <text evidence="2">The sequence shown here is derived from an EMBL/GenBank/DDBJ whole genome shotgun (WGS) entry which is preliminary data.</text>
</comment>
<dbReference type="PANTHER" id="PTHR46888">
    <property type="entry name" value="ZINC KNUCKLE DOMAINCONTAINING PROTEIN-RELATED"/>
    <property type="match status" value="1"/>
</dbReference>
<reference evidence="2 3" key="1">
    <citation type="journal article" date="2019" name="Sci. Rep.">
        <title>Orb-weaving spider Araneus ventricosus genome elucidates the spidroin gene catalogue.</title>
        <authorList>
            <person name="Kono N."/>
            <person name="Nakamura H."/>
            <person name="Ohtoshi R."/>
            <person name="Moran D.A.P."/>
            <person name="Shinohara A."/>
            <person name="Yoshida Y."/>
            <person name="Fujiwara M."/>
            <person name="Mori M."/>
            <person name="Tomita M."/>
            <person name="Arakawa K."/>
        </authorList>
    </citation>
    <scope>NUCLEOTIDE SEQUENCE [LARGE SCALE GENOMIC DNA]</scope>
</reference>
<gene>
    <name evidence="2" type="ORF">AVEN_214578_1</name>
</gene>
<feature type="region of interest" description="Disordered" evidence="1">
    <location>
        <begin position="1"/>
        <end position="25"/>
    </location>
</feature>
<keyword evidence="3" id="KW-1185">Reference proteome</keyword>
<protein>
    <submittedName>
        <fullName evidence="2">Uncharacterized protein</fullName>
    </submittedName>
</protein>
<feature type="compositionally biased region" description="Basic and acidic residues" evidence="1">
    <location>
        <begin position="1"/>
        <end position="11"/>
    </location>
</feature>
<organism evidence="2 3">
    <name type="scientific">Araneus ventricosus</name>
    <name type="common">Orbweaver spider</name>
    <name type="synonym">Epeira ventricosa</name>
    <dbReference type="NCBI Taxonomy" id="182803"/>
    <lineage>
        <taxon>Eukaryota</taxon>
        <taxon>Metazoa</taxon>
        <taxon>Ecdysozoa</taxon>
        <taxon>Arthropoda</taxon>
        <taxon>Chelicerata</taxon>
        <taxon>Arachnida</taxon>
        <taxon>Araneae</taxon>
        <taxon>Araneomorphae</taxon>
        <taxon>Entelegynae</taxon>
        <taxon>Araneoidea</taxon>
        <taxon>Araneidae</taxon>
        <taxon>Araneus</taxon>
    </lineage>
</organism>
<dbReference type="AlphaFoldDB" id="A0A4Y2IC61"/>
<dbReference type="OrthoDB" id="2593073at2759"/>
<dbReference type="EMBL" id="BGPR01002547">
    <property type="protein sequence ID" value="GBM75253.1"/>
    <property type="molecule type" value="Genomic_DNA"/>
</dbReference>
<evidence type="ECO:0000313" key="3">
    <source>
        <dbReference type="Proteomes" id="UP000499080"/>
    </source>
</evidence>
<name>A0A4Y2IC61_ARAVE</name>